<dbReference type="InterPro" id="IPR050471">
    <property type="entry name" value="AB_hydrolase"/>
</dbReference>
<proteinExistence type="predicted"/>
<dbReference type="PANTHER" id="PTHR43433:SF1">
    <property type="entry name" value="BLL5160 PROTEIN"/>
    <property type="match status" value="1"/>
</dbReference>
<evidence type="ECO:0000313" key="2">
    <source>
        <dbReference type="EMBL" id="UOE21836.1"/>
    </source>
</evidence>
<evidence type="ECO:0000313" key="3">
    <source>
        <dbReference type="Proteomes" id="UP000265719"/>
    </source>
</evidence>
<dbReference type="Gene3D" id="3.40.50.1820">
    <property type="entry name" value="alpha/beta hydrolase"/>
    <property type="match status" value="1"/>
</dbReference>
<dbReference type="AlphaFoldDB" id="A0AA97M688"/>
<organism evidence="2 3">
    <name type="scientific">Thermobifida halotolerans</name>
    <dbReference type="NCBI Taxonomy" id="483545"/>
    <lineage>
        <taxon>Bacteria</taxon>
        <taxon>Bacillati</taxon>
        <taxon>Actinomycetota</taxon>
        <taxon>Actinomycetes</taxon>
        <taxon>Streptosporangiales</taxon>
        <taxon>Nocardiopsidaceae</taxon>
        <taxon>Thermobifida</taxon>
    </lineage>
</organism>
<dbReference type="PRINTS" id="PR00111">
    <property type="entry name" value="ABHYDROLASE"/>
</dbReference>
<dbReference type="Pfam" id="PF12697">
    <property type="entry name" value="Abhydrolase_6"/>
    <property type="match status" value="1"/>
</dbReference>
<feature type="domain" description="AB hydrolase-1" evidence="1">
    <location>
        <begin position="15"/>
        <end position="265"/>
    </location>
</feature>
<sequence>MLHAEVHGPDDAPTVVLSHGWTCSTLFWAPVLRALGPRFRVVLYDQRGHGRSETPRRGGYSATALADDLCAVLQATVRRGTGAVVAGHSMGGMTIMAAADRPEFRERAAAVLLASTGSDRLVPSARVFGGSPGRLVRLRSVFHRLLLTVPLPLGPVTPLTRAGLRYMTMAANSPADMVDLCVRVVHACGSVPRARWGSVLLNLDLRESLRHLDMPSRVLAGTADRLTPPVHAQRLAEALPACEDLVLLPGTGHMTPLEAPDRVCEVLRELVRDHLGAPAGADAATALEEAS</sequence>
<dbReference type="GO" id="GO:0016787">
    <property type="term" value="F:hydrolase activity"/>
    <property type="evidence" value="ECO:0007669"/>
    <property type="project" value="UniProtKB-KW"/>
</dbReference>
<name>A0AA97M688_9ACTN</name>
<keyword evidence="3" id="KW-1185">Reference proteome</keyword>
<accession>A0AA97M688</accession>
<evidence type="ECO:0000259" key="1">
    <source>
        <dbReference type="Pfam" id="PF12697"/>
    </source>
</evidence>
<dbReference type="InterPro" id="IPR029058">
    <property type="entry name" value="AB_hydrolase_fold"/>
</dbReference>
<dbReference type="EMBL" id="CP063196">
    <property type="protein sequence ID" value="UOE21836.1"/>
    <property type="molecule type" value="Genomic_DNA"/>
</dbReference>
<dbReference type="SUPFAM" id="SSF53474">
    <property type="entry name" value="alpha/beta-Hydrolases"/>
    <property type="match status" value="1"/>
</dbReference>
<reference evidence="2" key="1">
    <citation type="submission" date="2020-10" db="EMBL/GenBank/DDBJ databases">
        <title>De novo genome project of the cellulose decomposer Thermobifida halotolerans type strain.</title>
        <authorList>
            <person name="Nagy I."/>
            <person name="Horvath B."/>
            <person name="Kukolya J."/>
            <person name="Nagy I."/>
            <person name="Orsini M."/>
        </authorList>
    </citation>
    <scope>NUCLEOTIDE SEQUENCE</scope>
    <source>
        <strain evidence="2">DSM 44931</strain>
    </source>
</reference>
<dbReference type="KEGG" id="thao:NI17_003880"/>
<protein>
    <submittedName>
        <fullName evidence="2">Alpha/beta hydrolase</fullName>
    </submittedName>
</protein>
<dbReference type="Proteomes" id="UP000265719">
    <property type="component" value="Chromosome"/>
</dbReference>
<dbReference type="PANTHER" id="PTHR43433">
    <property type="entry name" value="HYDROLASE, ALPHA/BETA FOLD FAMILY PROTEIN"/>
    <property type="match status" value="1"/>
</dbReference>
<gene>
    <name evidence="2" type="ORF">NI17_003880</name>
</gene>
<dbReference type="InterPro" id="IPR000073">
    <property type="entry name" value="AB_hydrolase_1"/>
</dbReference>
<keyword evidence="2" id="KW-0378">Hydrolase</keyword>